<dbReference type="AlphaFoldDB" id="A7I3E6"/>
<reference evidence="11" key="1">
    <citation type="submission" date="2007-07" db="EMBL/GenBank/DDBJ databases">
        <title>Complete genome sequence of Campylobacter hominis ATCC BAA-381, a commensal isolated from the human gastrointestinal tract.</title>
        <authorList>
            <person name="Fouts D.E."/>
            <person name="Mongodin E.F."/>
            <person name="Puiu D."/>
            <person name="Sebastian Y."/>
            <person name="Miller W.G."/>
            <person name="Mandrell R.E."/>
            <person name="Nelson K.E."/>
        </authorList>
    </citation>
    <scope>NUCLEOTIDE SEQUENCE [LARGE SCALE GENOMIC DNA]</scope>
    <source>
        <strain evidence="11">ATCC BAA-381 / LMG 19568 / NCTC 13146 / CH001A</strain>
    </source>
</reference>
<comment type="similarity">
    <text evidence="2 8">Belongs to the PHP hydrolase family. HisK subfamily.</text>
</comment>
<evidence type="ECO:0000256" key="3">
    <source>
        <dbReference type="ARBA" id="ARBA00013085"/>
    </source>
</evidence>
<dbReference type="PANTHER" id="PTHR21039">
    <property type="entry name" value="HISTIDINOL PHOSPHATASE-RELATED"/>
    <property type="match status" value="1"/>
</dbReference>
<dbReference type="UniPathway" id="UPA00031">
    <property type="reaction ID" value="UER00013"/>
</dbReference>
<dbReference type="GO" id="GO:0004401">
    <property type="term" value="F:histidinol-phosphatase activity"/>
    <property type="evidence" value="ECO:0007669"/>
    <property type="project" value="UniProtKB-UniRule"/>
</dbReference>
<dbReference type="PANTHER" id="PTHR21039:SF0">
    <property type="entry name" value="HISTIDINOL-PHOSPHATASE"/>
    <property type="match status" value="1"/>
</dbReference>
<evidence type="ECO:0000256" key="8">
    <source>
        <dbReference type="RuleBase" id="RU366003"/>
    </source>
</evidence>
<dbReference type="GO" id="GO:0005737">
    <property type="term" value="C:cytoplasm"/>
    <property type="evidence" value="ECO:0007669"/>
    <property type="project" value="TreeGrafter"/>
</dbReference>
<dbReference type="Pfam" id="PF02811">
    <property type="entry name" value="PHP"/>
    <property type="match status" value="1"/>
</dbReference>
<comment type="pathway">
    <text evidence="1 8">Amino-acid biosynthesis; L-histidine biosynthesis; L-histidine from 5-phospho-alpha-D-ribose 1-diphosphate: step 8/9.</text>
</comment>
<evidence type="ECO:0000256" key="1">
    <source>
        <dbReference type="ARBA" id="ARBA00004970"/>
    </source>
</evidence>
<keyword evidence="11" id="KW-1185">Reference proteome</keyword>
<evidence type="ECO:0000259" key="9">
    <source>
        <dbReference type="Pfam" id="PF02811"/>
    </source>
</evidence>
<dbReference type="NCBIfam" id="NF005596">
    <property type="entry name" value="PRK07328.1"/>
    <property type="match status" value="1"/>
</dbReference>
<evidence type="ECO:0000313" key="11">
    <source>
        <dbReference type="Proteomes" id="UP000002407"/>
    </source>
</evidence>
<dbReference type="eggNOG" id="COG1387">
    <property type="taxonomic scope" value="Bacteria"/>
</dbReference>
<feature type="domain" description="PHP" evidence="9">
    <location>
        <begin position="4"/>
        <end position="189"/>
    </location>
</feature>
<protein>
    <recommendedName>
        <fullName evidence="3 8">Histidinol-phosphatase</fullName>
        <shortName evidence="8">HolPase</shortName>
        <ecNumber evidence="3 8">3.1.3.15</ecNumber>
    </recommendedName>
</protein>
<evidence type="ECO:0000256" key="6">
    <source>
        <dbReference type="ARBA" id="ARBA00023102"/>
    </source>
</evidence>
<evidence type="ECO:0000256" key="7">
    <source>
        <dbReference type="ARBA" id="ARBA00049158"/>
    </source>
</evidence>
<dbReference type="SUPFAM" id="SSF89550">
    <property type="entry name" value="PHP domain-like"/>
    <property type="match status" value="1"/>
</dbReference>
<sequence length="260" mass="29814">MKVDMHNHTYLCNHADGKPEEYLKAAISKGIDIFGFSDHAPMNFDKAYRMSFSQMDFYENLIDELKEKFQGKIEILKAYEVDFLPGFIDERVISRKVDYLIGSVHFLNAWGFDNPEFIGGWKDKNIDEIYSEYFSAIENLAKSGKFDILGHLDLIKVFKFLPKKDIRILAKSALNAIKKADLTVELNSAGLRKPVKEIYPSDVLLEQIAELEIKITLSSDAHSPEQVAQNYDEILKTALKFGFNKVAVFKNRDRKFVDLG</sequence>
<dbReference type="RefSeq" id="WP_012109341.1">
    <property type="nucleotide sequence ID" value="NC_009714.1"/>
</dbReference>
<dbReference type="Proteomes" id="UP000002407">
    <property type="component" value="Chromosome"/>
</dbReference>
<gene>
    <name evidence="10" type="ordered locus">CHAB381_1502</name>
</gene>
<keyword evidence="5 8" id="KW-0378">Hydrolase</keyword>
<keyword evidence="4 8" id="KW-0028">Amino-acid biosynthesis</keyword>
<organism evidence="10 11">
    <name type="scientific">Campylobacter hominis (strain ATCC BAA-381 / DSM 21671 / CCUG 45161 / LMG 19568 / NCTC 13146 / CH001A)</name>
    <dbReference type="NCBI Taxonomy" id="360107"/>
    <lineage>
        <taxon>Bacteria</taxon>
        <taxon>Pseudomonadati</taxon>
        <taxon>Campylobacterota</taxon>
        <taxon>Epsilonproteobacteria</taxon>
        <taxon>Campylobacterales</taxon>
        <taxon>Campylobacteraceae</taxon>
        <taxon>Campylobacter</taxon>
    </lineage>
</organism>
<name>A7I3E6_CAMHC</name>
<keyword evidence="6 8" id="KW-0368">Histidine biosynthesis</keyword>
<dbReference type="Gene3D" id="3.20.20.140">
    <property type="entry name" value="Metal-dependent hydrolases"/>
    <property type="match status" value="1"/>
</dbReference>
<comment type="catalytic activity">
    <reaction evidence="7 8">
        <text>L-histidinol phosphate + H2O = L-histidinol + phosphate</text>
        <dbReference type="Rhea" id="RHEA:14465"/>
        <dbReference type="ChEBI" id="CHEBI:15377"/>
        <dbReference type="ChEBI" id="CHEBI:43474"/>
        <dbReference type="ChEBI" id="CHEBI:57699"/>
        <dbReference type="ChEBI" id="CHEBI:57980"/>
        <dbReference type="EC" id="3.1.3.15"/>
    </reaction>
</comment>
<dbReference type="GO" id="GO:0000105">
    <property type="term" value="P:L-histidine biosynthetic process"/>
    <property type="evidence" value="ECO:0007669"/>
    <property type="project" value="UniProtKB-UniRule"/>
</dbReference>
<dbReference type="STRING" id="360107.CHAB381_1502"/>
<evidence type="ECO:0000256" key="2">
    <source>
        <dbReference type="ARBA" id="ARBA00009152"/>
    </source>
</evidence>
<dbReference type="CDD" id="cd12110">
    <property type="entry name" value="PHP_HisPPase_Hisj_like"/>
    <property type="match status" value="1"/>
</dbReference>
<evidence type="ECO:0000256" key="5">
    <source>
        <dbReference type="ARBA" id="ARBA00022801"/>
    </source>
</evidence>
<dbReference type="NCBIfam" id="TIGR01856">
    <property type="entry name" value="hisJ_fam"/>
    <property type="match status" value="1"/>
</dbReference>
<proteinExistence type="inferred from homology"/>
<dbReference type="HOGENOM" id="CLU_054611_2_0_7"/>
<dbReference type="InterPro" id="IPR016195">
    <property type="entry name" value="Pol/histidinol_Pase-like"/>
</dbReference>
<dbReference type="EMBL" id="CP000776">
    <property type="protein sequence ID" value="ABS51214.1"/>
    <property type="molecule type" value="Genomic_DNA"/>
</dbReference>
<evidence type="ECO:0000256" key="4">
    <source>
        <dbReference type="ARBA" id="ARBA00022605"/>
    </source>
</evidence>
<dbReference type="EC" id="3.1.3.15" evidence="3 8"/>
<dbReference type="OrthoDB" id="9775255at2"/>
<dbReference type="InterPro" id="IPR004013">
    <property type="entry name" value="PHP_dom"/>
</dbReference>
<accession>A7I3E6</accession>
<dbReference type="KEGG" id="cha:CHAB381_1502"/>
<evidence type="ECO:0000313" key="10">
    <source>
        <dbReference type="EMBL" id="ABS51214.1"/>
    </source>
</evidence>
<dbReference type="InterPro" id="IPR010140">
    <property type="entry name" value="Histidinol_P_phosphatase_HisJ"/>
</dbReference>